<name>A0ABV3N6V6_9GAMM</name>
<evidence type="ECO:0000256" key="1">
    <source>
        <dbReference type="ARBA" id="ARBA00022670"/>
    </source>
</evidence>
<dbReference type="NCBIfam" id="TIGR01586">
    <property type="entry name" value="yopT_cys_prot"/>
    <property type="match status" value="1"/>
</dbReference>
<evidence type="ECO:0000313" key="6">
    <source>
        <dbReference type="Proteomes" id="UP001554567"/>
    </source>
</evidence>
<keyword evidence="6" id="KW-1185">Reference proteome</keyword>
<dbReference type="InterPro" id="IPR006473">
    <property type="entry name" value="Peptidase_C58_Yopt"/>
</dbReference>
<dbReference type="GO" id="GO:0008233">
    <property type="term" value="F:peptidase activity"/>
    <property type="evidence" value="ECO:0007669"/>
    <property type="project" value="UniProtKB-KW"/>
</dbReference>
<organism evidence="5 6">
    <name type="scientific">Erwinia papayae</name>
    <dbReference type="NCBI Taxonomy" id="206499"/>
    <lineage>
        <taxon>Bacteria</taxon>
        <taxon>Pseudomonadati</taxon>
        <taxon>Pseudomonadota</taxon>
        <taxon>Gammaproteobacteria</taxon>
        <taxon>Enterobacterales</taxon>
        <taxon>Erwiniaceae</taxon>
        <taxon>Erwinia</taxon>
    </lineage>
</organism>
<reference evidence="5 6" key="1">
    <citation type="submission" date="2024-07" db="EMBL/GenBank/DDBJ databases">
        <authorList>
            <person name="Dulla G.F.J."/>
            <person name="Delorm J.G."/>
        </authorList>
    </citation>
    <scope>NUCLEOTIDE SEQUENCE [LARGE SCALE GENOMIC DNA]</scope>
    <source>
        <strain evidence="5 6">JGD 233</strain>
    </source>
</reference>
<evidence type="ECO:0000313" key="5">
    <source>
        <dbReference type="EMBL" id="MEW5291571.1"/>
    </source>
</evidence>
<sequence length="269" mass="29955">MNGIDQHARGLTPSKSVHVVTSHTPGALMPDPADIRNSQWKKLPDILNSVTLARFDQDKCTSRYGINSRAMCFGLSLSWNSMIHGGKKHPTPYSATERMRELSSFEGVVNARTLHNYYQSEHKFLLQNIPEEEDMASRLMAGTNSLLQTAELKGLHLTPTLEDKTNEGLPFLIVCKSEGRYRSVDQEALKRVSTSLEKSRQGVLTIYSDEQAHALGFCVSEHEKSTILFDPNLGEFCCDSKSLPKAIEALADTNHLPLIGVQVFASRPR</sequence>
<dbReference type="Proteomes" id="UP001554567">
    <property type="component" value="Unassembled WGS sequence"/>
</dbReference>
<keyword evidence="1 5" id="KW-0645">Protease</keyword>
<accession>A0ABV3N6V6</accession>
<gene>
    <name evidence="5" type="ORF">ABW286_20735</name>
</gene>
<feature type="domain" description="Peptidase C58 YopT-type" evidence="4">
    <location>
        <begin position="67"/>
        <end position="251"/>
    </location>
</feature>
<proteinExistence type="predicted"/>
<dbReference type="RefSeq" id="WP_367168581.1">
    <property type="nucleotide sequence ID" value="NZ_JBFKZN010000014.1"/>
</dbReference>
<evidence type="ECO:0000256" key="2">
    <source>
        <dbReference type="ARBA" id="ARBA00022801"/>
    </source>
</evidence>
<dbReference type="Gene3D" id="3.90.70.20">
    <property type="match status" value="1"/>
</dbReference>
<keyword evidence="2" id="KW-0378">Hydrolase</keyword>
<dbReference type="GO" id="GO:0006508">
    <property type="term" value="P:proteolysis"/>
    <property type="evidence" value="ECO:0007669"/>
    <property type="project" value="UniProtKB-KW"/>
</dbReference>
<dbReference type="InterPro" id="IPR038765">
    <property type="entry name" value="Papain-like_cys_pep_sf"/>
</dbReference>
<protein>
    <submittedName>
        <fullName evidence="5">YopT-type cysteine protease domain-containing protein</fullName>
    </submittedName>
</protein>
<evidence type="ECO:0000259" key="4">
    <source>
        <dbReference type="Pfam" id="PF03543"/>
    </source>
</evidence>
<evidence type="ECO:0000256" key="3">
    <source>
        <dbReference type="ARBA" id="ARBA00022807"/>
    </source>
</evidence>
<dbReference type="Pfam" id="PF03543">
    <property type="entry name" value="Peptidase_C58"/>
    <property type="match status" value="1"/>
</dbReference>
<keyword evidence="3" id="KW-0788">Thiol protease</keyword>
<comment type="caution">
    <text evidence="5">The sequence shown here is derived from an EMBL/GenBank/DDBJ whole genome shotgun (WGS) entry which is preliminary data.</text>
</comment>
<dbReference type="EMBL" id="JBFKZN010000014">
    <property type="protein sequence ID" value="MEW5291571.1"/>
    <property type="molecule type" value="Genomic_DNA"/>
</dbReference>
<dbReference type="SUPFAM" id="SSF54001">
    <property type="entry name" value="Cysteine proteinases"/>
    <property type="match status" value="1"/>
</dbReference>